<evidence type="ECO:0000256" key="1">
    <source>
        <dbReference type="SAM" id="Phobius"/>
    </source>
</evidence>
<keyword evidence="3" id="KW-1185">Reference proteome</keyword>
<dbReference type="Proteomes" id="UP000325081">
    <property type="component" value="Unassembled WGS sequence"/>
</dbReference>
<evidence type="ECO:0000313" key="3">
    <source>
        <dbReference type="Proteomes" id="UP000325081"/>
    </source>
</evidence>
<reference evidence="3" key="1">
    <citation type="journal article" date="2019" name="Curr. Biol.">
        <title>Genome Sequence of Striga asiatica Provides Insight into the Evolution of Plant Parasitism.</title>
        <authorList>
            <person name="Yoshida S."/>
            <person name="Kim S."/>
            <person name="Wafula E.K."/>
            <person name="Tanskanen J."/>
            <person name="Kim Y.M."/>
            <person name="Honaas L."/>
            <person name="Yang Z."/>
            <person name="Spallek T."/>
            <person name="Conn C.E."/>
            <person name="Ichihashi Y."/>
            <person name="Cheong K."/>
            <person name="Cui S."/>
            <person name="Der J.P."/>
            <person name="Gundlach H."/>
            <person name="Jiao Y."/>
            <person name="Hori C."/>
            <person name="Ishida J.K."/>
            <person name="Kasahara H."/>
            <person name="Kiba T."/>
            <person name="Kim M.S."/>
            <person name="Koo N."/>
            <person name="Laohavisit A."/>
            <person name="Lee Y.H."/>
            <person name="Lumba S."/>
            <person name="McCourt P."/>
            <person name="Mortimer J.C."/>
            <person name="Mutuku J.M."/>
            <person name="Nomura T."/>
            <person name="Sasaki-Sekimoto Y."/>
            <person name="Seto Y."/>
            <person name="Wang Y."/>
            <person name="Wakatake T."/>
            <person name="Sakakibara H."/>
            <person name="Demura T."/>
            <person name="Yamaguchi S."/>
            <person name="Yoneyama K."/>
            <person name="Manabe R.I."/>
            <person name="Nelson D.C."/>
            <person name="Schulman A.H."/>
            <person name="Timko M.P."/>
            <person name="dePamphilis C.W."/>
            <person name="Choi D."/>
            <person name="Shirasu K."/>
        </authorList>
    </citation>
    <scope>NUCLEOTIDE SEQUENCE [LARGE SCALE GENOMIC DNA]</scope>
    <source>
        <strain evidence="3">cv. UVA1</strain>
    </source>
</reference>
<dbReference type="EMBL" id="BKCP01009181">
    <property type="protein sequence ID" value="GER50205.1"/>
    <property type="molecule type" value="Genomic_DNA"/>
</dbReference>
<keyword evidence="1" id="KW-1133">Transmembrane helix</keyword>
<gene>
    <name evidence="2" type="ORF">STAS_27510</name>
</gene>
<feature type="transmembrane region" description="Helical" evidence="1">
    <location>
        <begin position="81"/>
        <end position="101"/>
    </location>
</feature>
<name>A0A5A7QXU2_STRAF</name>
<comment type="caution">
    <text evidence="2">The sequence shown here is derived from an EMBL/GenBank/DDBJ whole genome shotgun (WGS) entry which is preliminary data.</text>
</comment>
<keyword evidence="1" id="KW-0472">Membrane</keyword>
<organism evidence="2 3">
    <name type="scientific">Striga asiatica</name>
    <name type="common">Asiatic witchweed</name>
    <name type="synonym">Buchnera asiatica</name>
    <dbReference type="NCBI Taxonomy" id="4170"/>
    <lineage>
        <taxon>Eukaryota</taxon>
        <taxon>Viridiplantae</taxon>
        <taxon>Streptophyta</taxon>
        <taxon>Embryophyta</taxon>
        <taxon>Tracheophyta</taxon>
        <taxon>Spermatophyta</taxon>
        <taxon>Magnoliopsida</taxon>
        <taxon>eudicotyledons</taxon>
        <taxon>Gunneridae</taxon>
        <taxon>Pentapetalae</taxon>
        <taxon>asterids</taxon>
        <taxon>lamiids</taxon>
        <taxon>Lamiales</taxon>
        <taxon>Orobanchaceae</taxon>
        <taxon>Buchnereae</taxon>
        <taxon>Striga</taxon>
    </lineage>
</organism>
<accession>A0A5A7QXU2</accession>
<keyword evidence="1" id="KW-0812">Transmembrane</keyword>
<dbReference type="GO" id="GO:0016740">
    <property type="term" value="F:transferase activity"/>
    <property type="evidence" value="ECO:0007669"/>
    <property type="project" value="UniProtKB-KW"/>
</dbReference>
<keyword evidence="2" id="KW-0808">Transferase</keyword>
<sequence>MAAEQGKARQRIESSHRPVAILISADDGEDVWTGKGLSRSSSVQNQSIFSHRYSHLHRNIPFRPNLARLPITLHHSCHKRIAYLLPASILAMLPLLFATKTSLSSQTIKSSAAMRDEKDENGAISSLLAIVSLVWRLGKRAFKGANVSSPP</sequence>
<evidence type="ECO:0000313" key="2">
    <source>
        <dbReference type="EMBL" id="GER50205.1"/>
    </source>
</evidence>
<proteinExistence type="predicted"/>
<dbReference type="AlphaFoldDB" id="A0A5A7QXU2"/>
<protein>
    <submittedName>
        <fullName evidence="2">HXXXD-type acyl-transferase family protein</fullName>
    </submittedName>
</protein>